<evidence type="ECO:0000256" key="2">
    <source>
        <dbReference type="SAM" id="Phobius"/>
    </source>
</evidence>
<evidence type="ECO:0000313" key="4">
    <source>
        <dbReference type="Proteomes" id="UP001139485"/>
    </source>
</evidence>
<feature type="region of interest" description="Disordered" evidence="1">
    <location>
        <begin position="268"/>
        <end position="292"/>
    </location>
</feature>
<feature type="transmembrane region" description="Helical" evidence="2">
    <location>
        <begin position="40"/>
        <end position="61"/>
    </location>
</feature>
<dbReference type="Proteomes" id="UP001139485">
    <property type="component" value="Unassembled WGS sequence"/>
</dbReference>
<organism evidence="3 4">
    <name type="scientific">Nocardioides bruguierae</name>
    <dbReference type="NCBI Taxonomy" id="2945102"/>
    <lineage>
        <taxon>Bacteria</taxon>
        <taxon>Bacillati</taxon>
        <taxon>Actinomycetota</taxon>
        <taxon>Actinomycetes</taxon>
        <taxon>Propionibacteriales</taxon>
        <taxon>Nocardioidaceae</taxon>
        <taxon>Nocardioides</taxon>
    </lineage>
</organism>
<gene>
    <name evidence="3" type="ORF">M8330_13155</name>
</gene>
<dbReference type="AlphaFoldDB" id="A0A9X2D8G1"/>
<proteinExistence type="predicted"/>
<keyword evidence="2" id="KW-0812">Transmembrane</keyword>
<keyword evidence="2" id="KW-1133">Transmembrane helix</keyword>
<evidence type="ECO:0000313" key="3">
    <source>
        <dbReference type="EMBL" id="MCM0621237.1"/>
    </source>
</evidence>
<name>A0A9X2D8G1_9ACTN</name>
<sequence>MADHRTDDLFDLLREDPSTVRTPAPADVRRRGDVLRRRRTAVAVSGTVAAVVLAVGVPFALAGGTPRAAQTPIAVSPTAASGTSEQADVIPPGFPLTEGMPDETDGGTLTVGAVRAAERLGYEIDACEPSSLLDGASDSRLATYTDPSEGGVQRLLAVYADEDAAARAADNETDRVYGCVESLTGDADDARIDDPTLTQRFLADSRVDEVWTLVEPMDGGEGYVVVLVRSGRALLLDARYTQGTGNAGVPAGLASIQLAQLPLQPLFEVGGGQEDADTDSTSSPSRPAAGSQVDLTVGGYRSVPRSQRIGWYYCDQGVPVDGTRAEHARTGDPGDGTQRLLLTYADEAAATAAVAAAADLADACTTEGFTGGGGETADARTEVVGSDGDLTTVTRTADGADDFSYLVVQRVDQVGEQVLVTLVQTWGESSAAKTDETLAAAEAATRPVLDQLS</sequence>
<reference evidence="3" key="1">
    <citation type="submission" date="2022-05" db="EMBL/GenBank/DDBJ databases">
        <authorList>
            <person name="Tuo L."/>
        </authorList>
    </citation>
    <scope>NUCLEOTIDE SEQUENCE</scope>
    <source>
        <strain evidence="3">BSK12Z-4</strain>
    </source>
</reference>
<comment type="caution">
    <text evidence="3">The sequence shown here is derived from an EMBL/GenBank/DDBJ whole genome shotgun (WGS) entry which is preliminary data.</text>
</comment>
<evidence type="ECO:0000256" key="1">
    <source>
        <dbReference type="SAM" id="MobiDB-lite"/>
    </source>
</evidence>
<accession>A0A9X2D8G1</accession>
<keyword evidence="4" id="KW-1185">Reference proteome</keyword>
<keyword evidence="2" id="KW-0472">Membrane</keyword>
<protein>
    <submittedName>
        <fullName evidence="3">Uncharacterized protein</fullName>
    </submittedName>
</protein>
<dbReference type="EMBL" id="JAMOIL010000016">
    <property type="protein sequence ID" value="MCM0621237.1"/>
    <property type="molecule type" value="Genomic_DNA"/>
</dbReference>
<dbReference type="RefSeq" id="WP_250827704.1">
    <property type="nucleotide sequence ID" value="NZ_JAMOIL010000016.1"/>
</dbReference>